<protein>
    <submittedName>
        <fullName evidence="3">Class I SAM-dependent methyltransferase</fullName>
    </submittedName>
</protein>
<dbReference type="InterPro" id="IPR029063">
    <property type="entry name" value="SAM-dependent_MTases_sf"/>
</dbReference>
<sequence length="393" mass="44922">MLFSKLLSSKIQQYIRENTGKSVTQLALLKNPFPDIEWTQILNQIAAREKAKDKLPTWYTTENILYPSRVSVEQTSSETAAQYKARLISGKSLIDLTGGFGIDDYYFSKKVNEVKHCELNFELSAIATHNFKTLGTDNIECLPGDSLDVLNLLNKKWDWLYIDPSRRSDAKGKVFMLQDCLPNVPDLLDTYFKYTHNILIKTAPLLDISAGLNELHSVSSIHIVAINNEVKELLWLLEKGFKGTPLLTAVNLTKDKEDTFTASYEPADEAPYSLPKKYLYEPNSAIMKSGAFDAVARHYKVTKLHKHTQLYTSDEYIDFPGRRFTINEIQPYQKPEMKQYAEGKKMNITVRNFPLSVEDIRKKWKIKDGGDSYTFFTTNAKNEKIVLICTKAD</sequence>
<dbReference type="GO" id="GO:0008168">
    <property type="term" value="F:methyltransferase activity"/>
    <property type="evidence" value="ECO:0007669"/>
    <property type="project" value="UniProtKB-KW"/>
</dbReference>
<evidence type="ECO:0000259" key="1">
    <source>
        <dbReference type="Pfam" id="PF18096"/>
    </source>
</evidence>
<organism evidence="3 4">
    <name type="scientific">Flavobacterium cerinum</name>
    <dbReference type="NCBI Taxonomy" id="2502784"/>
    <lineage>
        <taxon>Bacteria</taxon>
        <taxon>Pseudomonadati</taxon>
        <taxon>Bacteroidota</taxon>
        <taxon>Flavobacteriia</taxon>
        <taxon>Flavobacteriales</taxon>
        <taxon>Flavobacteriaceae</taxon>
        <taxon>Flavobacterium</taxon>
    </lineage>
</organism>
<evidence type="ECO:0000259" key="2">
    <source>
        <dbReference type="Pfam" id="PF22013"/>
    </source>
</evidence>
<name>A0A444HCF9_9FLAO</name>
<feature type="domain" description="THUMP-like" evidence="1">
    <location>
        <begin position="321"/>
        <end position="391"/>
    </location>
</feature>
<keyword evidence="3" id="KW-0489">Methyltransferase</keyword>
<dbReference type="Gene3D" id="3.40.50.150">
    <property type="entry name" value="Vaccinia Virus protein VP39"/>
    <property type="match status" value="1"/>
</dbReference>
<keyword evidence="4" id="KW-1185">Reference proteome</keyword>
<dbReference type="EMBL" id="SBII01000003">
    <property type="protein sequence ID" value="RWX01477.1"/>
    <property type="molecule type" value="Genomic_DNA"/>
</dbReference>
<dbReference type="InterPro" id="IPR054168">
    <property type="entry name" value="PG_1098_Fer"/>
</dbReference>
<dbReference type="AlphaFoldDB" id="A0A444HCF9"/>
<gene>
    <name evidence="3" type="ORF">EPI11_05840</name>
</gene>
<evidence type="ECO:0000313" key="3">
    <source>
        <dbReference type="EMBL" id="RWX01477.1"/>
    </source>
</evidence>
<dbReference type="OrthoDB" id="1000417at2"/>
<evidence type="ECO:0000313" key="4">
    <source>
        <dbReference type="Proteomes" id="UP000287527"/>
    </source>
</evidence>
<comment type="caution">
    <text evidence="3">The sequence shown here is derived from an EMBL/GenBank/DDBJ whole genome shotgun (WGS) entry which is preliminary data.</text>
</comment>
<dbReference type="SUPFAM" id="SSF53335">
    <property type="entry name" value="S-adenosyl-L-methionine-dependent methyltransferases"/>
    <property type="match status" value="1"/>
</dbReference>
<dbReference type="Proteomes" id="UP000287527">
    <property type="component" value="Unassembled WGS sequence"/>
</dbReference>
<reference evidence="3 4" key="1">
    <citation type="submission" date="2019-01" db="EMBL/GenBank/DDBJ databases">
        <title>Flavobacterium sp. nov.,isolated from freshwater.</title>
        <authorList>
            <person name="Zhang R."/>
            <person name="Du Z.-J."/>
        </authorList>
    </citation>
    <scope>NUCLEOTIDE SEQUENCE [LARGE SCALE GENOMIC DNA]</scope>
    <source>
        <strain evidence="3 4">1E403</strain>
    </source>
</reference>
<accession>A0A444HCF9</accession>
<dbReference type="Gene3D" id="1.10.10.1110">
    <property type="entry name" value="Methyltransferase PG1098, N-terminal domain"/>
    <property type="match status" value="1"/>
</dbReference>
<dbReference type="InterPro" id="IPR041497">
    <property type="entry name" value="Thump-like"/>
</dbReference>
<proteinExistence type="predicted"/>
<keyword evidence="3" id="KW-0808">Transferase</keyword>
<dbReference type="RefSeq" id="WP_128389014.1">
    <property type="nucleotide sequence ID" value="NZ_SBII01000003.1"/>
</dbReference>
<dbReference type="GO" id="GO:0032259">
    <property type="term" value="P:methylation"/>
    <property type="evidence" value="ECO:0007669"/>
    <property type="project" value="UniProtKB-KW"/>
</dbReference>
<feature type="domain" description="PG-1098 ferredoxin-like" evidence="2">
    <location>
        <begin position="278"/>
        <end position="320"/>
    </location>
</feature>
<dbReference type="Pfam" id="PF18096">
    <property type="entry name" value="Thump_like"/>
    <property type="match status" value="1"/>
</dbReference>
<dbReference type="Pfam" id="PF22013">
    <property type="entry name" value="PG_1098_Fer"/>
    <property type="match status" value="1"/>
</dbReference>